<accession>A0A0D3E2T3</accession>
<feature type="region of interest" description="Disordered" evidence="1">
    <location>
        <begin position="1"/>
        <end position="23"/>
    </location>
</feature>
<reference evidence="2" key="2">
    <citation type="submission" date="2015-03" db="UniProtKB">
        <authorList>
            <consortium name="EnsemblPlants"/>
        </authorList>
    </citation>
    <scope>IDENTIFICATION</scope>
</reference>
<dbReference type="PANTHER" id="PTHR48147:SF5">
    <property type="entry name" value="REPEAT-CONTAINING PROTEIN, PUTATIVE-RELATED"/>
    <property type="match status" value="1"/>
</dbReference>
<dbReference type="EnsemblPlants" id="Bo9g022320.1">
    <property type="protein sequence ID" value="Bo9g022320.1"/>
    <property type="gene ID" value="Bo9g022320"/>
</dbReference>
<dbReference type="OMA" id="YLWMLSK"/>
<feature type="compositionally biased region" description="Acidic residues" evidence="1">
    <location>
        <begin position="272"/>
        <end position="291"/>
    </location>
</feature>
<dbReference type="Proteomes" id="UP000032141">
    <property type="component" value="Chromosome C9"/>
</dbReference>
<dbReference type="HOGENOM" id="CLU_682558_0_0_1"/>
<proteinExistence type="predicted"/>
<feature type="region of interest" description="Disordered" evidence="1">
    <location>
        <begin position="38"/>
        <end position="64"/>
    </location>
</feature>
<evidence type="ECO:0000256" key="1">
    <source>
        <dbReference type="SAM" id="MobiDB-lite"/>
    </source>
</evidence>
<protein>
    <recommendedName>
        <fullName evidence="4">DUF1985 domain-containing protein</fullName>
    </recommendedName>
</protein>
<dbReference type="Gramene" id="Bo9g022320.1">
    <property type="protein sequence ID" value="Bo9g022320.1"/>
    <property type="gene ID" value="Bo9g022320"/>
</dbReference>
<feature type="region of interest" description="Disordered" evidence="1">
    <location>
        <begin position="264"/>
        <end position="334"/>
    </location>
</feature>
<evidence type="ECO:0000313" key="2">
    <source>
        <dbReference type="EnsemblPlants" id="Bo9g022320.1"/>
    </source>
</evidence>
<keyword evidence="3" id="KW-1185">Reference proteome</keyword>
<feature type="compositionally biased region" description="Acidic residues" evidence="1">
    <location>
        <begin position="393"/>
        <end position="404"/>
    </location>
</feature>
<feature type="compositionally biased region" description="Low complexity" evidence="1">
    <location>
        <begin position="38"/>
        <end position="59"/>
    </location>
</feature>
<reference evidence="2 3" key="1">
    <citation type="journal article" date="2014" name="Genome Biol.">
        <title>Transcriptome and methylome profiling reveals relics of genome dominance in the mesopolyploid Brassica oleracea.</title>
        <authorList>
            <person name="Parkin I.A."/>
            <person name="Koh C."/>
            <person name="Tang H."/>
            <person name="Robinson S.J."/>
            <person name="Kagale S."/>
            <person name="Clarke W.E."/>
            <person name="Town C.D."/>
            <person name="Nixon J."/>
            <person name="Krishnakumar V."/>
            <person name="Bidwell S.L."/>
            <person name="Denoeud F."/>
            <person name="Belcram H."/>
            <person name="Links M.G."/>
            <person name="Just J."/>
            <person name="Clarke C."/>
            <person name="Bender T."/>
            <person name="Huebert T."/>
            <person name="Mason A.S."/>
            <person name="Pires J.C."/>
            <person name="Barker G."/>
            <person name="Moore J."/>
            <person name="Walley P.G."/>
            <person name="Manoli S."/>
            <person name="Batley J."/>
            <person name="Edwards D."/>
            <person name="Nelson M.N."/>
            <person name="Wang X."/>
            <person name="Paterson A.H."/>
            <person name="King G."/>
            <person name="Bancroft I."/>
            <person name="Chalhoub B."/>
            <person name="Sharpe A.G."/>
        </authorList>
    </citation>
    <scope>NUCLEOTIDE SEQUENCE</scope>
    <source>
        <strain evidence="2 3">cv. TO1000</strain>
    </source>
</reference>
<name>A0A0D3E2T3_BRAOL</name>
<dbReference type="AlphaFoldDB" id="A0A0D3E2T3"/>
<sequence>NNNTLTLSSSPPSVSLPLPESPSSLSHCRVTVVSLSPSSSGVSLSPSSSGVSLSPSTSGDEIDSKSPRCRLLYVIHNLQVKKPYLWMLSKGDKYTVRSLYDLLKKKARTMTRLERLSIGIAIITEGVIIAENSSYLIPKGRLLAYKNYDSLSKLAWVPMLGKTLGKPCQETSSADSLCLHWDSTRAPTITEVLEVEKKNNGVVTTVFGFSEEFKHLVNPTHPDDKDFDIVVQLVQQGYKVKKSQWEQEFVDVFLTIEDIVRQSRTEDKDGQTLEEEEEEQMEADTEFEEPVQVERKKRGKGNKEQEHKKNEEKRKDEADEKAKEKFQDEDGSKLDKLIQMLYDLNKRVEVIENVLGVVPDGYESPCNYDDTKGAPNDENEEEENSGFKRNATDDENDDEEISDT</sequence>
<evidence type="ECO:0000313" key="3">
    <source>
        <dbReference type="Proteomes" id="UP000032141"/>
    </source>
</evidence>
<feature type="compositionally biased region" description="Basic and acidic residues" evidence="1">
    <location>
        <begin position="301"/>
        <end position="334"/>
    </location>
</feature>
<evidence type="ECO:0008006" key="4">
    <source>
        <dbReference type="Google" id="ProtNLM"/>
    </source>
</evidence>
<organism evidence="2 3">
    <name type="scientific">Brassica oleracea var. oleracea</name>
    <dbReference type="NCBI Taxonomy" id="109376"/>
    <lineage>
        <taxon>Eukaryota</taxon>
        <taxon>Viridiplantae</taxon>
        <taxon>Streptophyta</taxon>
        <taxon>Embryophyta</taxon>
        <taxon>Tracheophyta</taxon>
        <taxon>Spermatophyta</taxon>
        <taxon>Magnoliopsida</taxon>
        <taxon>eudicotyledons</taxon>
        <taxon>Gunneridae</taxon>
        <taxon>Pentapetalae</taxon>
        <taxon>rosids</taxon>
        <taxon>malvids</taxon>
        <taxon>Brassicales</taxon>
        <taxon>Brassicaceae</taxon>
        <taxon>Brassiceae</taxon>
        <taxon>Brassica</taxon>
    </lineage>
</organism>
<dbReference type="PANTHER" id="PTHR48147">
    <property type="entry name" value="PROTEIN CBG23787"/>
    <property type="match status" value="1"/>
</dbReference>
<feature type="region of interest" description="Disordered" evidence="1">
    <location>
        <begin position="356"/>
        <end position="404"/>
    </location>
</feature>